<dbReference type="GO" id="GO:0032222">
    <property type="term" value="P:regulation of synaptic transmission, cholinergic"/>
    <property type="evidence" value="ECO:0007669"/>
    <property type="project" value="InterPro"/>
</dbReference>
<evidence type="ECO:0000313" key="12">
    <source>
        <dbReference type="EMBL" id="ERL91419.1"/>
    </source>
</evidence>
<evidence type="ECO:0000256" key="4">
    <source>
        <dbReference type="ARBA" id="ARBA00022729"/>
    </source>
</evidence>
<evidence type="ECO:0000256" key="3">
    <source>
        <dbReference type="ARBA" id="ARBA00022692"/>
    </source>
</evidence>
<sequence>MLKFTVGALVVLGFSLYKGSALQCWTCSSDIDRSCADRFNASDFRFGLGFDQAYQSPYNQQPYDPYNQRPSDRDRDYRTRDYNSRDPNTRDQYDRDRSRDAYNRDYNTRDPNYRDGNRDPYFDRDHREPYNRDPNNRDYPPRDYNQGRNYDPNYPTRDVNYQRAQAQVASQSGPRLTTCNEEEARLRRMRNVCIKKVQRIGDYQLTYIRRCEMIPFEKEVGTCYEAVARGISLDFCEYCEYDGCNSATGLKFNIFLASFVPLVLIWAFSS</sequence>
<dbReference type="GO" id="GO:0030431">
    <property type="term" value="P:sleep"/>
    <property type="evidence" value="ECO:0007669"/>
    <property type="project" value="InterPro"/>
</dbReference>
<dbReference type="GO" id="GO:0098552">
    <property type="term" value="C:side of membrane"/>
    <property type="evidence" value="ECO:0007669"/>
    <property type="project" value="UniProtKB-KW"/>
</dbReference>
<feature type="compositionally biased region" description="Basic and acidic residues" evidence="9">
    <location>
        <begin position="70"/>
        <end position="141"/>
    </location>
</feature>
<keyword evidence="3" id="KW-0812">Transmembrane</keyword>
<accession>N6TUI9</accession>
<evidence type="ECO:0000256" key="8">
    <source>
        <dbReference type="ARBA" id="ARBA00023288"/>
    </source>
</evidence>
<dbReference type="OrthoDB" id="75169at2759"/>
<proteinExistence type="predicted"/>
<keyword evidence="2" id="KW-0336">GPI-anchor</keyword>
<organism evidence="11">
    <name type="scientific">Dendroctonus ponderosae</name>
    <name type="common">Mountain pine beetle</name>
    <dbReference type="NCBI Taxonomy" id="77166"/>
    <lineage>
        <taxon>Eukaryota</taxon>
        <taxon>Metazoa</taxon>
        <taxon>Ecdysozoa</taxon>
        <taxon>Arthropoda</taxon>
        <taxon>Hexapoda</taxon>
        <taxon>Insecta</taxon>
        <taxon>Pterygota</taxon>
        <taxon>Neoptera</taxon>
        <taxon>Endopterygota</taxon>
        <taxon>Coleoptera</taxon>
        <taxon>Polyphaga</taxon>
        <taxon>Cucujiformia</taxon>
        <taxon>Curculionidae</taxon>
        <taxon>Scolytinae</taxon>
        <taxon>Dendroctonus</taxon>
    </lineage>
</organism>
<dbReference type="InterPro" id="IPR031424">
    <property type="entry name" value="QVR-like"/>
</dbReference>
<dbReference type="EMBL" id="KB632286">
    <property type="protein sequence ID" value="ERL91419.1"/>
    <property type="molecule type" value="Genomic_DNA"/>
</dbReference>
<protein>
    <submittedName>
        <fullName evidence="11">Uncharacterized protein</fullName>
    </submittedName>
</protein>
<keyword evidence="4 10" id="KW-0732">Signal</keyword>
<dbReference type="EMBL" id="KB740068">
    <property type="protein sequence ID" value="ENN81733.1"/>
    <property type="molecule type" value="Genomic_DNA"/>
</dbReference>
<feature type="region of interest" description="Disordered" evidence="9">
    <location>
        <begin position="55"/>
        <end position="153"/>
    </location>
</feature>
<dbReference type="Proteomes" id="UP000030742">
    <property type="component" value="Unassembled WGS sequence"/>
</dbReference>
<evidence type="ECO:0000256" key="6">
    <source>
        <dbReference type="ARBA" id="ARBA00023136"/>
    </source>
</evidence>
<keyword evidence="8" id="KW-0449">Lipoprotein</keyword>
<dbReference type="PANTHER" id="PTHR33562:SF30">
    <property type="entry name" value="LD40063P"/>
    <property type="match status" value="1"/>
</dbReference>
<dbReference type="AlphaFoldDB" id="N6TUI9"/>
<evidence type="ECO:0000313" key="13">
    <source>
        <dbReference type="Proteomes" id="UP000030742"/>
    </source>
</evidence>
<keyword evidence="5" id="KW-1133">Transmembrane helix</keyword>
<keyword evidence="6" id="KW-0472">Membrane</keyword>
<evidence type="ECO:0000256" key="2">
    <source>
        <dbReference type="ARBA" id="ARBA00022622"/>
    </source>
</evidence>
<evidence type="ECO:0000256" key="5">
    <source>
        <dbReference type="ARBA" id="ARBA00022989"/>
    </source>
</evidence>
<name>N6TUI9_DENPD</name>
<evidence type="ECO:0000256" key="1">
    <source>
        <dbReference type="ARBA" id="ARBA00004589"/>
    </source>
</evidence>
<feature type="chain" id="PRO_5009707670" evidence="10">
    <location>
        <begin position="22"/>
        <end position="270"/>
    </location>
</feature>
<keyword evidence="7" id="KW-0325">Glycoprotein</keyword>
<evidence type="ECO:0000256" key="7">
    <source>
        <dbReference type="ARBA" id="ARBA00023180"/>
    </source>
</evidence>
<dbReference type="InterPro" id="IPR050975">
    <property type="entry name" value="Sleep_regulator"/>
</dbReference>
<reference evidence="11 13" key="1">
    <citation type="journal article" date="2013" name="Genome Biol.">
        <title>Draft genome of the mountain pine beetle, Dendroctonus ponderosae Hopkins, a major forest pest.</title>
        <authorList>
            <person name="Keeling C.I."/>
            <person name="Yuen M.M."/>
            <person name="Liao N.Y."/>
            <person name="Docking T.R."/>
            <person name="Chan S.K."/>
            <person name="Taylor G.A."/>
            <person name="Palmquist D.L."/>
            <person name="Jackman S.D."/>
            <person name="Nguyen A."/>
            <person name="Li M."/>
            <person name="Henderson H."/>
            <person name="Janes J.K."/>
            <person name="Zhao Y."/>
            <person name="Pandoh P."/>
            <person name="Moore R."/>
            <person name="Sperling F.A."/>
            <person name="Huber D.P."/>
            <person name="Birol I."/>
            <person name="Jones S.J."/>
            <person name="Bohlmann J."/>
        </authorList>
    </citation>
    <scope>NUCLEOTIDE SEQUENCE</scope>
</reference>
<feature type="non-terminal residue" evidence="11">
    <location>
        <position position="1"/>
    </location>
</feature>
<gene>
    <name evidence="12" type="ORF">D910_08751</name>
    <name evidence="11" type="ORF">YQE_01872</name>
</gene>
<feature type="signal peptide" evidence="10">
    <location>
        <begin position="1"/>
        <end position="21"/>
    </location>
</feature>
<evidence type="ECO:0000256" key="9">
    <source>
        <dbReference type="SAM" id="MobiDB-lite"/>
    </source>
</evidence>
<dbReference type="HOGENOM" id="CLU_1031595_0_0_1"/>
<dbReference type="PANTHER" id="PTHR33562">
    <property type="entry name" value="ATILLA, ISOFORM B-RELATED-RELATED"/>
    <property type="match status" value="1"/>
</dbReference>
<evidence type="ECO:0000313" key="11">
    <source>
        <dbReference type="EMBL" id="ENN81733.1"/>
    </source>
</evidence>
<evidence type="ECO:0000256" key="10">
    <source>
        <dbReference type="SAM" id="SignalP"/>
    </source>
</evidence>
<comment type="subcellular location">
    <subcellularLocation>
        <location evidence="1">Membrane</location>
        <topology evidence="1">Lipid-anchor</topology>
        <topology evidence="1">GPI-anchor</topology>
    </subcellularLocation>
</comment>
<dbReference type="Pfam" id="PF17064">
    <property type="entry name" value="QVR"/>
    <property type="match status" value="1"/>
</dbReference>